<dbReference type="InterPro" id="IPR048295">
    <property type="entry name" value="DUF4785_C"/>
</dbReference>
<dbReference type="Proteomes" id="UP001430290">
    <property type="component" value="Unassembled WGS sequence"/>
</dbReference>
<reference evidence="3" key="1">
    <citation type="submission" date="2021-09" db="EMBL/GenBank/DDBJ databases">
        <authorList>
            <person name="Wu T."/>
            <person name="Guo S.Z."/>
        </authorList>
    </citation>
    <scope>NUCLEOTIDE SEQUENCE</scope>
    <source>
        <strain evidence="3">RSS-23</strain>
    </source>
</reference>
<evidence type="ECO:0000259" key="2">
    <source>
        <dbReference type="Pfam" id="PF20943"/>
    </source>
</evidence>
<dbReference type="Pfam" id="PF20943">
    <property type="entry name" value="DUF4785_3rd"/>
    <property type="match status" value="1"/>
</dbReference>
<feature type="domain" description="DUF4785" evidence="1">
    <location>
        <begin position="34"/>
        <end position="166"/>
    </location>
</feature>
<accession>A0ABS7TEC5</accession>
<organism evidence="3 4">
    <name type="scientific">Thermomonas beijingensis</name>
    <dbReference type="NCBI Taxonomy" id="2872701"/>
    <lineage>
        <taxon>Bacteria</taxon>
        <taxon>Pseudomonadati</taxon>
        <taxon>Pseudomonadota</taxon>
        <taxon>Gammaproteobacteria</taxon>
        <taxon>Lysobacterales</taxon>
        <taxon>Lysobacteraceae</taxon>
        <taxon>Thermomonas</taxon>
    </lineage>
</organism>
<dbReference type="Pfam" id="PF16024">
    <property type="entry name" value="DUF4785_1st"/>
    <property type="match status" value="1"/>
</dbReference>
<name>A0ABS7TEC5_9GAMM</name>
<dbReference type="InterPro" id="IPR031979">
    <property type="entry name" value="DUF4785_N"/>
</dbReference>
<keyword evidence="4" id="KW-1185">Reference proteome</keyword>
<gene>
    <name evidence="3" type="ORF">K7B09_07715</name>
</gene>
<dbReference type="EMBL" id="JAIQDJ010000002">
    <property type="protein sequence ID" value="MBZ4186207.1"/>
    <property type="molecule type" value="Genomic_DNA"/>
</dbReference>
<evidence type="ECO:0000259" key="1">
    <source>
        <dbReference type="Pfam" id="PF16024"/>
    </source>
</evidence>
<sequence length="374" mass="39185">MAQAAHAAQRLLPATTSDQVPTLLSTQPAPKGVIERKPVTFAWALDPTAALTQPAPLAADSREYWQTVDAATLAKGVDLPMTTAGALIRISPAQGAAPLPADALSFTAGRRSIAIAQLADAQSLQQAGMPVSNGTQVLRLGAGSGAGHVQLRATNARGNYVVHVFEPTSDIVLNAQANRNAVLAGQTMRVSIVASRAAQALPLQAQALLVAPDGSNAPVKVQRATDGSLEAIFTPALRNNRVAGLWELQVFGMLGDTPRDVRTAFAVGQPTARFNGSVAQSADLHVSLPVQAASAGRYEARGTLYATAPDGQLRAVSEAHAAAWMQPGQHTLQLPFSKAHLPSGYGAPYELQQLELHDQSRMAPLEIRAHAARF</sequence>
<evidence type="ECO:0000313" key="3">
    <source>
        <dbReference type="EMBL" id="MBZ4186207.1"/>
    </source>
</evidence>
<dbReference type="Gene3D" id="2.60.120.1370">
    <property type="match status" value="1"/>
</dbReference>
<protein>
    <submittedName>
        <fullName evidence="3">DUF4785 family protein</fullName>
    </submittedName>
</protein>
<feature type="domain" description="DUF4785" evidence="2">
    <location>
        <begin position="274"/>
        <end position="368"/>
    </location>
</feature>
<proteinExistence type="predicted"/>
<dbReference type="Gene3D" id="2.60.40.3870">
    <property type="entry name" value="Uncharacterised protein PF16024, DUF4785"/>
    <property type="match status" value="1"/>
</dbReference>
<comment type="caution">
    <text evidence="3">The sequence shown here is derived from an EMBL/GenBank/DDBJ whole genome shotgun (WGS) entry which is preliminary data.</text>
</comment>
<evidence type="ECO:0000313" key="4">
    <source>
        <dbReference type="Proteomes" id="UP001430290"/>
    </source>
</evidence>